<evidence type="ECO:0000313" key="1">
    <source>
        <dbReference type="EMBL" id="KAB8072144.1"/>
    </source>
</evidence>
<dbReference type="AlphaFoldDB" id="A0A5N5WY46"/>
<organism evidence="1 2">
    <name type="scientific">Aspergillus leporis</name>
    <dbReference type="NCBI Taxonomy" id="41062"/>
    <lineage>
        <taxon>Eukaryota</taxon>
        <taxon>Fungi</taxon>
        <taxon>Dikarya</taxon>
        <taxon>Ascomycota</taxon>
        <taxon>Pezizomycotina</taxon>
        <taxon>Eurotiomycetes</taxon>
        <taxon>Eurotiomycetidae</taxon>
        <taxon>Eurotiales</taxon>
        <taxon>Aspergillaceae</taxon>
        <taxon>Aspergillus</taxon>
        <taxon>Aspergillus subgen. Circumdati</taxon>
    </lineage>
</organism>
<protein>
    <submittedName>
        <fullName evidence="1">Uncharacterized protein</fullName>
    </submittedName>
</protein>
<feature type="non-terminal residue" evidence="1">
    <location>
        <position position="65"/>
    </location>
</feature>
<keyword evidence="2" id="KW-1185">Reference proteome</keyword>
<gene>
    <name evidence="1" type="ORF">BDV29DRAFT_177933</name>
</gene>
<name>A0A5N5WY46_9EURO</name>
<dbReference type="Proteomes" id="UP000326565">
    <property type="component" value="Unassembled WGS sequence"/>
</dbReference>
<sequence length="65" mass="7019">MPKTGVISRTNTRWLCQTQLVFSGDSGTSVTVPQPEPATLLHIAILASPRDERTHNLSTQASTSL</sequence>
<proteinExistence type="predicted"/>
<accession>A0A5N5WY46</accession>
<reference evidence="1 2" key="1">
    <citation type="submission" date="2019-04" db="EMBL/GenBank/DDBJ databases">
        <title>Friends and foes A comparative genomics study of 23 Aspergillus species from section Flavi.</title>
        <authorList>
            <consortium name="DOE Joint Genome Institute"/>
            <person name="Kjaerbolling I."/>
            <person name="Vesth T."/>
            <person name="Frisvad J.C."/>
            <person name="Nybo J.L."/>
            <person name="Theobald S."/>
            <person name="Kildgaard S."/>
            <person name="Isbrandt T."/>
            <person name="Kuo A."/>
            <person name="Sato A."/>
            <person name="Lyhne E.K."/>
            <person name="Kogle M.E."/>
            <person name="Wiebenga A."/>
            <person name="Kun R.S."/>
            <person name="Lubbers R.J."/>
            <person name="Makela M.R."/>
            <person name="Barry K."/>
            <person name="Chovatia M."/>
            <person name="Clum A."/>
            <person name="Daum C."/>
            <person name="Haridas S."/>
            <person name="He G."/>
            <person name="LaButti K."/>
            <person name="Lipzen A."/>
            <person name="Mondo S."/>
            <person name="Riley R."/>
            <person name="Salamov A."/>
            <person name="Simmons B.A."/>
            <person name="Magnuson J.K."/>
            <person name="Henrissat B."/>
            <person name="Mortensen U.H."/>
            <person name="Larsen T.O."/>
            <person name="Devries R.P."/>
            <person name="Grigoriev I.V."/>
            <person name="Machida M."/>
            <person name="Baker S.E."/>
            <person name="Andersen M.R."/>
        </authorList>
    </citation>
    <scope>NUCLEOTIDE SEQUENCE [LARGE SCALE GENOMIC DNA]</scope>
    <source>
        <strain evidence="1 2">CBS 151.66</strain>
    </source>
</reference>
<evidence type="ECO:0000313" key="2">
    <source>
        <dbReference type="Proteomes" id="UP000326565"/>
    </source>
</evidence>
<dbReference type="EMBL" id="ML732254">
    <property type="protein sequence ID" value="KAB8072144.1"/>
    <property type="molecule type" value="Genomic_DNA"/>
</dbReference>